<accession>A0A373FKU2</accession>
<gene>
    <name evidence="6" type="ORF">DZC30_12860</name>
</gene>
<dbReference type="InterPro" id="IPR011010">
    <property type="entry name" value="DNA_brk_join_enz"/>
</dbReference>
<sequence>MPKLTNLLTDRQLKNWISKEEEIAKSDGDGLTFTLSKAGTASWVLRYRLHGRRKEVTLGNYPDISLSNAREKARALRAAVDGNEDVAAQKQVTRSRAIAAWTVRDLVKDYREKRLRLDSFAKVTVQYRNYDFDQVILPRLGSWQVEKVTPIDIVSMLKDCQRTWTITKRILTTASQLFDHACGLTLIPTNPCFGIKLAALMGPRPPVRRRIMLDEAELRTLLPTIDLIGRQNGLAFRILLATCVRGVELVKAKKEHLYLDRGVWWIPDDAVKTRNGFLVPLVPAVIEWFRELLLFADGSEYLLPARRQDRLLALGDTHVGTTTLWAAITRAFERGDIDIRRFTPHDTRSTAKGHMRNMGVSREISEIALNHTLKGMEAIYDVREEIPERREALKKWADFLIACEAGSPSPHQVVVPFRRTA</sequence>
<evidence type="ECO:0000256" key="3">
    <source>
        <dbReference type="ARBA" id="ARBA00023125"/>
    </source>
</evidence>
<name>A0A373FKU2_COMTE</name>
<dbReference type="PROSITE" id="PS51898">
    <property type="entry name" value="TYR_RECOMBINASE"/>
    <property type="match status" value="1"/>
</dbReference>
<dbReference type="GO" id="GO:0015074">
    <property type="term" value="P:DNA integration"/>
    <property type="evidence" value="ECO:0007669"/>
    <property type="project" value="UniProtKB-KW"/>
</dbReference>
<comment type="similarity">
    <text evidence="1">Belongs to the 'phage' integrase family.</text>
</comment>
<dbReference type="SUPFAM" id="SSF56349">
    <property type="entry name" value="DNA breaking-rejoining enzymes"/>
    <property type="match status" value="1"/>
</dbReference>
<dbReference type="PANTHER" id="PTHR30629">
    <property type="entry name" value="PROPHAGE INTEGRASE"/>
    <property type="match status" value="1"/>
</dbReference>
<dbReference type="GO" id="GO:0003677">
    <property type="term" value="F:DNA binding"/>
    <property type="evidence" value="ECO:0007669"/>
    <property type="project" value="UniProtKB-KW"/>
</dbReference>
<dbReference type="InterPro" id="IPR013762">
    <property type="entry name" value="Integrase-like_cat_sf"/>
</dbReference>
<keyword evidence="3" id="KW-0238">DNA-binding</keyword>
<keyword evidence="2" id="KW-0229">DNA integration</keyword>
<proteinExistence type="inferred from homology"/>
<dbReference type="Pfam" id="PF00589">
    <property type="entry name" value="Phage_integrase"/>
    <property type="match status" value="1"/>
</dbReference>
<reference evidence="6 7" key="1">
    <citation type="submission" date="2018-08" db="EMBL/GenBank/DDBJ databases">
        <title>Comamonas testosteroni strain SWCO2.</title>
        <authorList>
            <person name="Jiang N."/>
            <person name="Zhang X.Z."/>
        </authorList>
    </citation>
    <scope>NUCLEOTIDE SEQUENCE [LARGE SCALE GENOMIC DNA]</scope>
    <source>
        <strain evidence="6 7">SWCO2</strain>
    </source>
</reference>
<feature type="domain" description="Tyr recombinase" evidence="5">
    <location>
        <begin position="208"/>
        <end position="398"/>
    </location>
</feature>
<evidence type="ECO:0000259" key="5">
    <source>
        <dbReference type="PROSITE" id="PS51898"/>
    </source>
</evidence>
<evidence type="ECO:0000313" key="6">
    <source>
        <dbReference type="EMBL" id="RGE44756.1"/>
    </source>
</evidence>
<dbReference type="OrthoDB" id="9775880at2"/>
<dbReference type="Gene3D" id="1.10.150.130">
    <property type="match status" value="1"/>
</dbReference>
<comment type="caution">
    <text evidence="6">The sequence shown here is derived from an EMBL/GenBank/DDBJ whole genome shotgun (WGS) entry which is preliminary data.</text>
</comment>
<dbReference type="InterPro" id="IPR050808">
    <property type="entry name" value="Phage_Integrase"/>
</dbReference>
<keyword evidence="7" id="KW-1185">Reference proteome</keyword>
<dbReference type="GO" id="GO:0006310">
    <property type="term" value="P:DNA recombination"/>
    <property type="evidence" value="ECO:0007669"/>
    <property type="project" value="UniProtKB-KW"/>
</dbReference>
<dbReference type="CDD" id="cd00801">
    <property type="entry name" value="INT_P4_C"/>
    <property type="match status" value="1"/>
</dbReference>
<evidence type="ECO:0000256" key="1">
    <source>
        <dbReference type="ARBA" id="ARBA00008857"/>
    </source>
</evidence>
<dbReference type="Gene3D" id="3.30.160.390">
    <property type="entry name" value="Integrase, DNA-binding domain"/>
    <property type="match status" value="1"/>
</dbReference>
<evidence type="ECO:0000256" key="4">
    <source>
        <dbReference type="ARBA" id="ARBA00023172"/>
    </source>
</evidence>
<dbReference type="InterPro" id="IPR025166">
    <property type="entry name" value="Integrase_DNA_bind_dom"/>
</dbReference>
<keyword evidence="4" id="KW-0233">DNA recombination</keyword>
<evidence type="ECO:0000313" key="7">
    <source>
        <dbReference type="Proteomes" id="UP000261948"/>
    </source>
</evidence>
<evidence type="ECO:0000256" key="2">
    <source>
        <dbReference type="ARBA" id="ARBA00022908"/>
    </source>
</evidence>
<dbReference type="InterPro" id="IPR002104">
    <property type="entry name" value="Integrase_catalytic"/>
</dbReference>
<dbReference type="EMBL" id="QURR01000014">
    <property type="protein sequence ID" value="RGE44756.1"/>
    <property type="molecule type" value="Genomic_DNA"/>
</dbReference>
<dbReference type="Proteomes" id="UP000261948">
    <property type="component" value="Unassembled WGS sequence"/>
</dbReference>
<dbReference type="AlphaFoldDB" id="A0A373FKU2"/>
<protein>
    <submittedName>
        <fullName evidence="6">Site-specific integrase</fullName>
    </submittedName>
</protein>
<dbReference type="PANTHER" id="PTHR30629:SF2">
    <property type="entry name" value="PROPHAGE INTEGRASE INTS-RELATED"/>
    <property type="match status" value="1"/>
</dbReference>
<dbReference type="Gene3D" id="1.10.443.10">
    <property type="entry name" value="Intergrase catalytic core"/>
    <property type="match status" value="1"/>
</dbReference>
<dbReference type="Pfam" id="PF13356">
    <property type="entry name" value="Arm-DNA-bind_3"/>
    <property type="match status" value="1"/>
</dbReference>
<dbReference type="InterPro" id="IPR010998">
    <property type="entry name" value="Integrase_recombinase_N"/>
</dbReference>
<dbReference type="InterPro" id="IPR038488">
    <property type="entry name" value="Integrase_DNA-bd_sf"/>
</dbReference>
<organism evidence="6 7">
    <name type="scientific">Comamonas testosteroni</name>
    <name type="common">Pseudomonas testosteroni</name>
    <dbReference type="NCBI Taxonomy" id="285"/>
    <lineage>
        <taxon>Bacteria</taxon>
        <taxon>Pseudomonadati</taxon>
        <taxon>Pseudomonadota</taxon>
        <taxon>Betaproteobacteria</taxon>
        <taxon>Burkholderiales</taxon>
        <taxon>Comamonadaceae</taxon>
        <taxon>Comamonas</taxon>
    </lineage>
</organism>